<sequence length="209" mass="23148">MTLKAGSKSLVVVGLLLISGCSLFQTQGSPSEVQVCPPPAVCLVCKPAFCPAPKVIEKIVISPTPSQQTGGELDLPIVGGVESVVVEPSSFKYEARIDTGAESSSIHAENIQLIERDGKRYVRFSLLNPETNELIELERRLRRKVLIKRQQGERERRYVVKLWLTLGEIKELVDVTLSNRADFEYPVLVGRNLLTDTAIVDVSQQHILK</sequence>
<dbReference type="AlphaFoldDB" id="A0A0F9EC17"/>
<evidence type="ECO:0000259" key="1">
    <source>
        <dbReference type="Pfam" id="PF05618"/>
    </source>
</evidence>
<feature type="domain" description="Retropepsin-like aspartic endopeptidase" evidence="1">
    <location>
        <begin position="77"/>
        <end position="207"/>
    </location>
</feature>
<dbReference type="Pfam" id="PF05618">
    <property type="entry name" value="Zn_protease"/>
    <property type="match status" value="1"/>
</dbReference>
<dbReference type="EMBL" id="LAZR01025537">
    <property type="protein sequence ID" value="KKL71613.1"/>
    <property type="molecule type" value="Genomic_DNA"/>
</dbReference>
<dbReference type="SUPFAM" id="SSF50630">
    <property type="entry name" value="Acid proteases"/>
    <property type="match status" value="1"/>
</dbReference>
<dbReference type="PANTHER" id="PTHR38037">
    <property type="entry name" value="ZN_PROTEASE DOMAIN-CONTAINING PROTEIN"/>
    <property type="match status" value="1"/>
</dbReference>
<name>A0A0F9EC17_9ZZZZ</name>
<dbReference type="PANTHER" id="PTHR38037:SF2">
    <property type="entry name" value="ATP-DEPENDENT ZINC PROTEASE DOMAIN-CONTAINING PROTEIN-RELATED"/>
    <property type="match status" value="1"/>
</dbReference>
<organism evidence="2">
    <name type="scientific">marine sediment metagenome</name>
    <dbReference type="NCBI Taxonomy" id="412755"/>
    <lineage>
        <taxon>unclassified sequences</taxon>
        <taxon>metagenomes</taxon>
        <taxon>ecological metagenomes</taxon>
    </lineage>
</organism>
<reference evidence="2" key="1">
    <citation type="journal article" date="2015" name="Nature">
        <title>Complex archaea that bridge the gap between prokaryotes and eukaryotes.</title>
        <authorList>
            <person name="Spang A."/>
            <person name="Saw J.H."/>
            <person name="Jorgensen S.L."/>
            <person name="Zaremba-Niedzwiedzka K."/>
            <person name="Martijn J."/>
            <person name="Lind A.E."/>
            <person name="van Eijk R."/>
            <person name="Schleper C."/>
            <person name="Guy L."/>
            <person name="Ettema T.J."/>
        </authorList>
    </citation>
    <scope>NUCLEOTIDE SEQUENCE</scope>
</reference>
<dbReference type="PROSITE" id="PS51257">
    <property type="entry name" value="PROKAR_LIPOPROTEIN"/>
    <property type="match status" value="1"/>
</dbReference>
<evidence type="ECO:0000313" key="2">
    <source>
        <dbReference type="EMBL" id="KKL71613.1"/>
    </source>
</evidence>
<proteinExistence type="predicted"/>
<gene>
    <name evidence="2" type="ORF">LCGC14_2093180</name>
</gene>
<dbReference type="Gene3D" id="2.40.70.10">
    <property type="entry name" value="Acid Proteases"/>
    <property type="match status" value="1"/>
</dbReference>
<accession>A0A0F9EC17</accession>
<dbReference type="InterPro" id="IPR021109">
    <property type="entry name" value="Peptidase_aspartic_dom_sf"/>
</dbReference>
<comment type="caution">
    <text evidence="2">The sequence shown here is derived from an EMBL/GenBank/DDBJ whole genome shotgun (WGS) entry which is preliminary data.</text>
</comment>
<dbReference type="InterPro" id="IPR008503">
    <property type="entry name" value="Asp_endopeptidase"/>
</dbReference>
<protein>
    <recommendedName>
        <fullName evidence="1">Retropepsin-like aspartic endopeptidase domain-containing protein</fullName>
    </recommendedName>
</protein>